<accession>A0A0G4IDZ4</accession>
<feature type="compositionally biased region" description="Pro residues" evidence="1">
    <location>
        <begin position="18"/>
        <end position="31"/>
    </location>
</feature>
<feature type="region of interest" description="Disordered" evidence="1">
    <location>
        <begin position="123"/>
        <end position="145"/>
    </location>
</feature>
<dbReference type="AlphaFoldDB" id="A0A0G4IDZ4"/>
<proteinExistence type="predicted"/>
<evidence type="ECO:0000256" key="1">
    <source>
        <dbReference type="SAM" id="MobiDB-lite"/>
    </source>
</evidence>
<feature type="compositionally biased region" description="Acidic residues" evidence="1">
    <location>
        <begin position="136"/>
        <end position="145"/>
    </location>
</feature>
<sequence length="145" mass="15371">MWSKENIRKGNRFVGKPPQQPPTLPKLPPTHPDCSEQQKNSERPHPQSLSNSVLGVGGVRSLHTGCAVAGSRKGGSLTNVANAFGGEKTAIQTSGMTTRRLLCGRAQPFSAAAVAIQSTPTVALEEGKERNKAEEGEAEGVEKEE</sequence>
<feature type="compositionally biased region" description="Basic and acidic residues" evidence="1">
    <location>
        <begin position="33"/>
        <end position="45"/>
    </location>
</feature>
<dbReference type="VEuPathDB" id="CryptoDB:Cvel_2350"/>
<name>A0A0G4IDZ4_9ALVE</name>
<organism evidence="2">
    <name type="scientific">Chromera velia CCMP2878</name>
    <dbReference type="NCBI Taxonomy" id="1169474"/>
    <lineage>
        <taxon>Eukaryota</taxon>
        <taxon>Sar</taxon>
        <taxon>Alveolata</taxon>
        <taxon>Colpodellida</taxon>
        <taxon>Chromeraceae</taxon>
        <taxon>Chromera</taxon>
    </lineage>
</organism>
<feature type="region of interest" description="Disordered" evidence="1">
    <location>
        <begin position="1"/>
        <end position="56"/>
    </location>
</feature>
<dbReference type="EMBL" id="CDMZ01005865">
    <property type="protein sequence ID" value="CEM55327.1"/>
    <property type="molecule type" value="Genomic_DNA"/>
</dbReference>
<feature type="compositionally biased region" description="Basic and acidic residues" evidence="1">
    <location>
        <begin position="125"/>
        <end position="135"/>
    </location>
</feature>
<gene>
    <name evidence="2" type="ORF">Cvel_2350</name>
</gene>
<protein>
    <submittedName>
        <fullName evidence="2">Uncharacterized protein</fullName>
    </submittedName>
</protein>
<reference evidence="2" key="1">
    <citation type="submission" date="2014-11" db="EMBL/GenBank/DDBJ databases">
        <authorList>
            <person name="Otto D Thomas"/>
            <person name="Naeem Raeece"/>
        </authorList>
    </citation>
    <scope>NUCLEOTIDE SEQUENCE</scope>
</reference>
<dbReference type="PhylomeDB" id="A0A0G4IDZ4"/>
<evidence type="ECO:0000313" key="2">
    <source>
        <dbReference type="EMBL" id="CEM55327.1"/>
    </source>
</evidence>